<dbReference type="Proteomes" id="UP000694523">
    <property type="component" value="Unplaced"/>
</dbReference>
<evidence type="ECO:0000259" key="19">
    <source>
        <dbReference type="PROSITE" id="PS50261"/>
    </source>
</evidence>
<evidence type="ECO:0000256" key="2">
    <source>
        <dbReference type="ARBA" id="ARBA00005314"/>
    </source>
</evidence>
<dbReference type="PROSITE" id="PS50227">
    <property type="entry name" value="G_PROTEIN_RECEP_F2_3"/>
    <property type="match status" value="1"/>
</dbReference>
<comment type="subcellular location">
    <subcellularLocation>
        <location evidence="1 16">Cell membrane</location>
        <topology evidence="1 16">Multi-pass membrane protein</topology>
    </subcellularLocation>
</comment>
<feature type="transmembrane region" description="Helical" evidence="16">
    <location>
        <begin position="302"/>
        <end position="326"/>
    </location>
</feature>
<dbReference type="GO" id="GO:0001635">
    <property type="term" value="F:calcitonin gene-related peptide receptor activity"/>
    <property type="evidence" value="ECO:0007669"/>
    <property type="project" value="TreeGrafter"/>
</dbReference>
<reference evidence="20" key="2">
    <citation type="submission" date="2025-09" db="UniProtKB">
        <authorList>
            <consortium name="Ensembl"/>
        </authorList>
    </citation>
    <scope>IDENTIFICATION</scope>
</reference>
<evidence type="ECO:0000256" key="11">
    <source>
        <dbReference type="ARBA" id="ARBA00023170"/>
    </source>
</evidence>
<evidence type="ECO:0000256" key="15">
    <source>
        <dbReference type="ARBA" id="ARBA00053131"/>
    </source>
</evidence>
<proteinExistence type="inferred from homology"/>
<feature type="chain" id="PRO_5034686241" description="Calcitonin gene-related peptide type 1 receptor" evidence="17">
    <location>
        <begin position="26"/>
        <end position="480"/>
    </location>
</feature>
<dbReference type="InterPro" id="IPR001879">
    <property type="entry name" value="GPCR_2_extracellular_dom"/>
</dbReference>
<dbReference type="GO" id="GO:0007189">
    <property type="term" value="P:adenylate cyclase-activating G protein-coupled receptor signaling pathway"/>
    <property type="evidence" value="ECO:0007669"/>
    <property type="project" value="TreeGrafter"/>
</dbReference>
<comment type="function">
    <text evidence="15">May function as G protein-coupled receptor for calcitonin-gene-related peptides and adrenomedullin. Specificity may be modulated by accessory proteins. May activate cAMP-dependent pathway.</text>
</comment>
<dbReference type="SMART" id="SM00008">
    <property type="entry name" value="HormR"/>
    <property type="match status" value="1"/>
</dbReference>
<dbReference type="InterPro" id="IPR017983">
    <property type="entry name" value="GPCR_2_secretin-like_CS"/>
</dbReference>
<keyword evidence="21" id="KW-1185">Reference proteome</keyword>
<evidence type="ECO:0000256" key="1">
    <source>
        <dbReference type="ARBA" id="ARBA00004651"/>
    </source>
</evidence>
<evidence type="ECO:0000256" key="13">
    <source>
        <dbReference type="ARBA" id="ARBA00023224"/>
    </source>
</evidence>
<evidence type="ECO:0000313" key="20">
    <source>
        <dbReference type="Ensembl" id="ENSNMLP00000001807.1"/>
    </source>
</evidence>
<dbReference type="InterPro" id="IPR003289">
    <property type="entry name" value="GPCR_2_CGRP1_rcpt"/>
</dbReference>
<dbReference type="InterPro" id="IPR003287">
    <property type="entry name" value="GPCR_2_calcitonin_rcpt_fam"/>
</dbReference>
<evidence type="ECO:0000256" key="14">
    <source>
        <dbReference type="ARBA" id="ARBA00030562"/>
    </source>
</evidence>
<name>A0A8C6S6V8_9GOBI</name>
<dbReference type="GO" id="GO:0001605">
    <property type="term" value="F:adrenomedullin receptor activity"/>
    <property type="evidence" value="ECO:0007669"/>
    <property type="project" value="TreeGrafter"/>
</dbReference>
<dbReference type="PROSITE" id="PS00650">
    <property type="entry name" value="G_PROTEIN_RECEP_F2_2"/>
    <property type="match status" value="1"/>
</dbReference>
<dbReference type="AlphaFoldDB" id="A0A8C6S6V8"/>
<dbReference type="PRINTS" id="PR00249">
    <property type="entry name" value="GPCRSECRETIN"/>
</dbReference>
<dbReference type="InterPro" id="IPR036445">
    <property type="entry name" value="GPCR_2_extracell_dom_sf"/>
</dbReference>
<dbReference type="PROSITE" id="PS00649">
    <property type="entry name" value="G_PROTEIN_RECEP_F2_1"/>
    <property type="match status" value="1"/>
</dbReference>
<dbReference type="GO" id="GO:0007166">
    <property type="term" value="P:cell surface receptor signaling pathway"/>
    <property type="evidence" value="ECO:0007669"/>
    <property type="project" value="UniProtKB-UniRule"/>
</dbReference>
<evidence type="ECO:0000256" key="9">
    <source>
        <dbReference type="ARBA" id="ARBA00023136"/>
    </source>
</evidence>
<keyword evidence="9 16" id="KW-0472">Membrane</keyword>
<feature type="domain" description="G-protein coupled receptors family 2 profile 1" evidence="18">
    <location>
        <begin position="60"/>
        <end position="144"/>
    </location>
</feature>
<feature type="transmembrane region" description="Helical" evidence="16">
    <location>
        <begin position="240"/>
        <end position="260"/>
    </location>
</feature>
<evidence type="ECO:0000256" key="5">
    <source>
        <dbReference type="ARBA" id="ARBA00022692"/>
    </source>
</evidence>
<feature type="transmembrane region" description="Helical" evidence="16">
    <location>
        <begin position="267"/>
        <end position="290"/>
    </location>
</feature>
<accession>A0A8C6S6V8</accession>
<dbReference type="FunFam" id="4.10.1240.10:FF:000011">
    <property type="entry name" value="Calcitonin gene-related peptide type 1 receptor"/>
    <property type="match status" value="1"/>
</dbReference>
<dbReference type="FunFam" id="1.20.1070.10:FF:000079">
    <property type="entry name" value="Calcitonin gene-related peptide type 1 receptor"/>
    <property type="match status" value="1"/>
</dbReference>
<dbReference type="PRINTS" id="PR01351">
    <property type="entry name" value="CGRPRECEPTOR"/>
</dbReference>
<evidence type="ECO:0000259" key="18">
    <source>
        <dbReference type="PROSITE" id="PS50227"/>
    </source>
</evidence>
<evidence type="ECO:0000256" key="12">
    <source>
        <dbReference type="ARBA" id="ARBA00023180"/>
    </source>
</evidence>
<keyword evidence="8 16" id="KW-0297">G-protein coupled receptor</keyword>
<feature type="transmembrane region" description="Helical" evidence="16">
    <location>
        <begin position="191"/>
        <end position="212"/>
    </location>
</feature>
<evidence type="ECO:0000256" key="3">
    <source>
        <dbReference type="ARBA" id="ARBA00015885"/>
    </source>
</evidence>
<keyword evidence="5 16" id="KW-0812">Transmembrane</keyword>
<keyword evidence="11 16" id="KW-0675">Receptor</keyword>
<dbReference type="Ensembl" id="ENSNMLT00000002096.1">
    <property type="protein sequence ID" value="ENSNMLP00000001807.1"/>
    <property type="gene ID" value="ENSNMLG00000000788.1"/>
</dbReference>
<organism evidence="20 21">
    <name type="scientific">Neogobius melanostomus</name>
    <name type="common">round goby</name>
    <dbReference type="NCBI Taxonomy" id="47308"/>
    <lineage>
        <taxon>Eukaryota</taxon>
        <taxon>Metazoa</taxon>
        <taxon>Chordata</taxon>
        <taxon>Craniata</taxon>
        <taxon>Vertebrata</taxon>
        <taxon>Euteleostomi</taxon>
        <taxon>Actinopterygii</taxon>
        <taxon>Neopterygii</taxon>
        <taxon>Teleostei</taxon>
        <taxon>Neoteleostei</taxon>
        <taxon>Acanthomorphata</taxon>
        <taxon>Gobiaria</taxon>
        <taxon>Gobiiformes</taxon>
        <taxon>Gobioidei</taxon>
        <taxon>Gobiidae</taxon>
        <taxon>Benthophilinae</taxon>
        <taxon>Neogobiini</taxon>
        <taxon>Neogobius</taxon>
    </lineage>
</organism>
<feature type="domain" description="G-protein coupled receptors family 2 profile 2" evidence="19">
    <location>
        <begin position="154"/>
        <end position="401"/>
    </location>
</feature>
<comment type="function">
    <text evidence="16">Functions as G protein-coupled receptor for calcitonin-gene-related peptides and adrenomedulli. Specificity is modulated by accessory proteins. Activates cAMP-dependent pathway.</text>
</comment>
<feature type="signal peptide" evidence="17">
    <location>
        <begin position="1"/>
        <end position="25"/>
    </location>
</feature>
<keyword evidence="7 16" id="KW-1133">Transmembrane helix</keyword>
<feature type="transmembrane region" description="Helical" evidence="16">
    <location>
        <begin position="347"/>
        <end position="365"/>
    </location>
</feature>
<dbReference type="PRINTS" id="PR01350">
    <property type="entry name" value="CTRFAMILY"/>
</dbReference>
<evidence type="ECO:0000256" key="7">
    <source>
        <dbReference type="ARBA" id="ARBA00022989"/>
    </source>
</evidence>
<evidence type="ECO:0000256" key="6">
    <source>
        <dbReference type="ARBA" id="ARBA00022729"/>
    </source>
</evidence>
<evidence type="ECO:0000313" key="21">
    <source>
        <dbReference type="Proteomes" id="UP000694523"/>
    </source>
</evidence>
<keyword evidence="6 16" id="KW-0732">Signal</keyword>
<evidence type="ECO:0000256" key="8">
    <source>
        <dbReference type="ARBA" id="ARBA00023040"/>
    </source>
</evidence>
<evidence type="ECO:0000256" key="17">
    <source>
        <dbReference type="SAM" id="SignalP"/>
    </source>
</evidence>
<dbReference type="SUPFAM" id="SSF81321">
    <property type="entry name" value="Family A G protein-coupled receptor-like"/>
    <property type="match status" value="1"/>
</dbReference>
<evidence type="ECO:0000256" key="16">
    <source>
        <dbReference type="RuleBase" id="RU368099"/>
    </source>
</evidence>
<dbReference type="GO" id="GO:0005886">
    <property type="term" value="C:plasma membrane"/>
    <property type="evidence" value="ECO:0007669"/>
    <property type="project" value="UniProtKB-SubCell"/>
</dbReference>
<evidence type="ECO:0000256" key="4">
    <source>
        <dbReference type="ARBA" id="ARBA00022475"/>
    </source>
</evidence>
<feature type="transmembrane region" description="Helical" evidence="16">
    <location>
        <begin position="154"/>
        <end position="179"/>
    </location>
</feature>
<dbReference type="SUPFAM" id="SSF111418">
    <property type="entry name" value="Hormone receptor domain"/>
    <property type="match status" value="1"/>
</dbReference>
<sequence>MKMEVWKGTWVTVLLLLCSFTQFSAEASPEVNETQPQPHPTNVYHEMGVTRNTIVTAQFECYQKIMKDSAGDRQELMCNQTWDGWLCWDHTRAGEISEQHCPDYFQDFDPSEMVTKICTDSGQWFLHPHSNRTWSNYTSCNLHTAEGLVTAMNLLYLALIGHGLSLTSLLISLGIFFHFKSLSCQRITLHKNLFFSFVLNSIITIIWLTAVANNQELVQRNPPSCKVSQFISLYLFGCNYFWMLCEGIYLHTLIVVAVFAEKQHLMWYYLLGWGFPLIPASIHAIARSYYYDDNCWISSKTSLLYIIHGPICAALLVNLFFLLNIVRVLITKLKMTHQAESSLYMKAVRATLILVPLLGIQYVLLPYKPEGRVSSEIYDYIMHILMHYQGLLVATIFCFFNGEVQAVLRRHWSQYQMQFTSVGNHSDALRSASYTATSITEVQATEVHGGYSTDSCHTELMNGKSCPEDNAIYRNDGPFN</sequence>
<feature type="transmembrane region" description="Helical" evidence="16">
    <location>
        <begin position="377"/>
        <end position="400"/>
    </location>
</feature>
<dbReference type="CDD" id="cd15274">
    <property type="entry name" value="7tmB1_calcitonin_R"/>
    <property type="match status" value="1"/>
</dbReference>
<dbReference type="Gene3D" id="1.20.1070.10">
    <property type="entry name" value="Rhodopsin 7-helix transmembrane proteins"/>
    <property type="match status" value="1"/>
</dbReference>
<dbReference type="PANTHER" id="PTHR45620:SF21">
    <property type="entry name" value="CALCITONIN GENE-RELATED PEPTIDE TYPE 1 RECEPTOR"/>
    <property type="match status" value="1"/>
</dbReference>
<dbReference type="Gene3D" id="4.10.1240.10">
    <property type="entry name" value="GPCR, family 2, extracellular hormone receptor domain"/>
    <property type="match status" value="1"/>
</dbReference>
<dbReference type="InterPro" id="IPR050332">
    <property type="entry name" value="GPCR_2"/>
</dbReference>
<dbReference type="PANTHER" id="PTHR45620">
    <property type="entry name" value="PDF RECEPTOR-LIKE PROTEIN-RELATED"/>
    <property type="match status" value="1"/>
</dbReference>
<dbReference type="Pfam" id="PF02793">
    <property type="entry name" value="HRM"/>
    <property type="match status" value="1"/>
</dbReference>
<keyword evidence="12 16" id="KW-0325">Glycoprotein</keyword>
<dbReference type="GO" id="GO:0004948">
    <property type="term" value="F:calcitonin receptor activity"/>
    <property type="evidence" value="ECO:0007669"/>
    <property type="project" value="UniProtKB-UniRule"/>
</dbReference>
<comment type="similarity">
    <text evidence="2 16">Belongs to the G-protein coupled receptor 2 family.</text>
</comment>
<keyword evidence="4 16" id="KW-1003">Cell membrane</keyword>
<dbReference type="PROSITE" id="PS50261">
    <property type="entry name" value="G_PROTEIN_RECEP_F2_4"/>
    <property type="match status" value="1"/>
</dbReference>
<protein>
    <recommendedName>
        <fullName evidence="3 16">Calcitonin gene-related peptide type 1 receptor</fullName>
        <shortName evidence="16">CGRP type 1 receptor</shortName>
    </recommendedName>
    <alternativeName>
        <fullName evidence="14 16">Calcitonin receptor-like receptor</fullName>
    </alternativeName>
</protein>
<keyword evidence="10 16" id="KW-1015">Disulfide bond</keyword>
<dbReference type="InterPro" id="IPR000832">
    <property type="entry name" value="GPCR_2_secretin-like"/>
</dbReference>
<dbReference type="InterPro" id="IPR017981">
    <property type="entry name" value="GPCR_2-like_7TM"/>
</dbReference>
<dbReference type="GO" id="GO:0001525">
    <property type="term" value="P:angiogenesis"/>
    <property type="evidence" value="ECO:0007669"/>
    <property type="project" value="TreeGrafter"/>
</dbReference>
<evidence type="ECO:0000256" key="10">
    <source>
        <dbReference type="ARBA" id="ARBA00023157"/>
    </source>
</evidence>
<keyword evidence="13 16" id="KW-0807">Transducer</keyword>
<dbReference type="Pfam" id="PF00002">
    <property type="entry name" value="7tm_2"/>
    <property type="match status" value="1"/>
</dbReference>
<reference evidence="20" key="1">
    <citation type="submission" date="2025-08" db="UniProtKB">
        <authorList>
            <consortium name="Ensembl"/>
        </authorList>
    </citation>
    <scope>IDENTIFICATION</scope>
</reference>